<name>G5JR65_STRCG</name>
<accession>G5JR65</accession>
<dbReference type="InterPro" id="IPR052339">
    <property type="entry name" value="Fe-S_Maturation_MIP18"/>
</dbReference>
<reference evidence="2" key="1">
    <citation type="submission" date="2011-07" db="EMBL/GenBank/DDBJ databases">
        <authorList>
            <person name="Stanhope M.J."/>
            <person name="Durkin A.S."/>
            <person name="Hostetler J."/>
            <person name="Kim M."/>
            <person name="Radune D."/>
            <person name="Singh I."/>
            <person name="Town C.D."/>
        </authorList>
    </citation>
    <scope>NUCLEOTIDE SEQUENCE [LARGE SCALE GENOMIC DNA]</scope>
    <source>
        <strain evidence="2">HS-6</strain>
    </source>
</reference>
<dbReference type="PANTHER" id="PTHR42831:SF1">
    <property type="entry name" value="FE-S PROTEIN MATURATION AUXILIARY FACTOR YITW"/>
    <property type="match status" value="1"/>
</dbReference>
<dbReference type="AlphaFoldDB" id="G5JR65"/>
<organism evidence="2 3">
    <name type="scientific">Streptococcus criceti HS-6</name>
    <dbReference type="NCBI Taxonomy" id="873449"/>
    <lineage>
        <taxon>Bacteria</taxon>
        <taxon>Bacillati</taxon>
        <taxon>Bacillota</taxon>
        <taxon>Bacilli</taxon>
        <taxon>Lactobacillales</taxon>
        <taxon>Streptococcaceae</taxon>
        <taxon>Streptococcus</taxon>
    </lineage>
</organism>
<proteinExistence type="predicted"/>
<dbReference type="OrthoDB" id="9805360at2"/>
<protein>
    <recommendedName>
        <fullName evidence="1">MIP18 family-like domain-containing protein</fullName>
    </recommendedName>
</protein>
<gene>
    <name evidence="2" type="ORF">STRCR_1950</name>
</gene>
<dbReference type="Proteomes" id="UP000004322">
    <property type="component" value="Unassembled WGS sequence"/>
</dbReference>
<dbReference type="eggNOG" id="COG2151">
    <property type="taxonomic scope" value="Bacteria"/>
</dbReference>
<comment type="caution">
    <text evidence="2">The sequence shown here is derived from an EMBL/GenBank/DDBJ whole genome shotgun (WGS) entry which is preliminary data.</text>
</comment>
<dbReference type="InterPro" id="IPR002744">
    <property type="entry name" value="MIP18-like"/>
</dbReference>
<evidence type="ECO:0000313" key="2">
    <source>
        <dbReference type="EMBL" id="EHI74832.1"/>
    </source>
</evidence>
<feature type="domain" description="MIP18 family-like" evidence="1">
    <location>
        <begin position="16"/>
        <end position="89"/>
    </location>
</feature>
<evidence type="ECO:0000313" key="3">
    <source>
        <dbReference type="Proteomes" id="UP000004322"/>
    </source>
</evidence>
<sequence>MRDDIKLNERAKAISQELVEKLETVYDSEIELDIYNLGLIYEINLDDNGHCRVVMTFTDVGCGCTETLPLDLADTLKTIDGIDSATVEVVWQPAWKITRISRFGRIALGISPK</sequence>
<dbReference type="SUPFAM" id="SSF117916">
    <property type="entry name" value="Fe-S cluster assembly (FSCA) domain-like"/>
    <property type="match status" value="1"/>
</dbReference>
<keyword evidence="3" id="KW-1185">Reference proteome</keyword>
<dbReference type="InterPro" id="IPR034904">
    <property type="entry name" value="FSCA_dom_sf"/>
</dbReference>
<dbReference type="EMBL" id="AEUV02000002">
    <property type="protein sequence ID" value="EHI74832.1"/>
    <property type="molecule type" value="Genomic_DNA"/>
</dbReference>
<dbReference type="Pfam" id="PF01883">
    <property type="entry name" value="FeS_assembly_P"/>
    <property type="match status" value="1"/>
</dbReference>
<dbReference type="STRING" id="873449.STRCR_1950"/>
<dbReference type="Gene3D" id="3.30.300.130">
    <property type="entry name" value="Fe-S cluster assembly (FSCA)"/>
    <property type="match status" value="1"/>
</dbReference>
<evidence type="ECO:0000259" key="1">
    <source>
        <dbReference type="Pfam" id="PF01883"/>
    </source>
</evidence>
<dbReference type="PANTHER" id="PTHR42831">
    <property type="entry name" value="FE-S PROTEIN MATURATION AUXILIARY FACTOR YITW"/>
    <property type="match status" value="1"/>
</dbReference>
<dbReference type="RefSeq" id="WP_004228567.1">
    <property type="nucleotide sequence ID" value="NZ_AEUV02000002.1"/>
</dbReference>